<keyword evidence="2" id="KW-0479">Metal-binding</keyword>
<evidence type="ECO:0000256" key="1">
    <source>
        <dbReference type="ARBA" id="ARBA00007323"/>
    </source>
</evidence>
<dbReference type="InterPro" id="IPR011992">
    <property type="entry name" value="EF-hand-dom_pair"/>
</dbReference>
<dbReference type="AlphaFoldDB" id="A0AAW0NWI6"/>
<evidence type="ECO:0000313" key="5">
    <source>
        <dbReference type="EMBL" id="KAK7910164.1"/>
    </source>
</evidence>
<dbReference type="GO" id="GO:0046914">
    <property type="term" value="F:transition metal ion binding"/>
    <property type="evidence" value="ECO:0007669"/>
    <property type="project" value="InterPro"/>
</dbReference>
<dbReference type="Proteomes" id="UP001460270">
    <property type="component" value="Unassembled WGS sequence"/>
</dbReference>
<evidence type="ECO:0000256" key="2">
    <source>
        <dbReference type="ARBA" id="ARBA00022723"/>
    </source>
</evidence>
<accession>A0AAW0NWI6</accession>
<dbReference type="EMBL" id="JBBPFD010000010">
    <property type="protein sequence ID" value="KAK7910164.1"/>
    <property type="molecule type" value="Genomic_DNA"/>
</dbReference>
<comment type="caution">
    <text evidence="5">The sequence shown here is derived from an EMBL/GenBank/DDBJ whole genome shotgun (WGS) entry which is preliminary data.</text>
</comment>
<evidence type="ECO:0000313" key="6">
    <source>
        <dbReference type="Proteomes" id="UP001460270"/>
    </source>
</evidence>
<dbReference type="PROSITE" id="PS00018">
    <property type="entry name" value="EF_HAND_1"/>
    <property type="match status" value="1"/>
</dbReference>
<dbReference type="InterPro" id="IPR034325">
    <property type="entry name" value="S-100_dom"/>
</dbReference>
<gene>
    <name evidence="5" type="ORF">WMY93_014848</name>
</gene>
<dbReference type="InterPro" id="IPR002048">
    <property type="entry name" value="EF_hand_dom"/>
</dbReference>
<organism evidence="5 6">
    <name type="scientific">Mugilogobius chulae</name>
    <name type="common">yellowstripe goby</name>
    <dbReference type="NCBI Taxonomy" id="88201"/>
    <lineage>
        <taxon>Eukaryota</taxon>
        <taxon>Metazoa</taxon>
        <taxon>Chordata</taxon>
        <taxon>Craniata</taxon>
        <taxon>Vertebrata</taxon>
        <taxon>Euteleostomi</taxon>
        <taxon>Actinopterygii</taxon>
        <taxon>Neopterygii</taxon>
        <taxon>Teleostei</taxon>
        <taxon>Neoteleostei</taxon>
        <taxon>Acanthomorphata</taxon>
        <taxon>Gobiaria</taxon>
        <taxon>Gobiiformes</taxon>
        <taxon>Gobioidei</taxon>
        <taxon>Gobiidae</taxon>
        <taxon>Gobionellinae</taxon>
        <taxon>Mugilogobius</taxon>
    </lineage>
</organism>
<sequence>MCEPCGTCEILPPLDVCVRGILEVFDRHASRDDDTITLSKKEARGLFKKELGPMMEGSKSPVKLKDFFAAIDQNGDQKLDFPEFMAVLGFIACVSNNRLCEMPPERCGPSLPIGVLSKCGPTPPM</sequence>
<evidence type="ECO:0000259" key="4">
    <source>
        <dbReference type="PROSITE" id="PS50222"/>
    </source>
</evidence>
<comment type="similarity">
    <text evidence="1">Belongs to the S-100 family.</text>
</comment>
<evidence type="ECO:0000256" key="3">
    <source>
        <dbReference type="ARBA" id="ARBA00022837"/>
    </source>
</evidence>
<proteinExistence type="inferred from homology"/>
<keyword evidence="6" id="KW-1185">Reference proteome</keyword>
<dbReference type="InterPro" id="IPR018247">
    <property type="entry name" value="EF_Hand_1_Ca_BS"/>
</dbReference>
<keyword evidence="3" id="KW-0106">Calcium</keyword>
<dbReference type="SUPFAM" id="SSF47473">
    <property type="entry name" value="EF-hand"/>
    <property type="match status" value="1"/>
</dbReference>
<dbReference type="CDD" id="cd00213">
    <property type="entry name" value="S-100"/>
    <property type="match status" value="1"/>
</dbReference>
<protein>
    <recommendedName>
        <fullName evidence="4">EF-hand domain-containing protein</fullName>
    </recommendedName>
</protein>
<name>A0AAW0NWI6_9GOBI</name>
<dbReference type="PANTHER" id="PTHR11639:SF134">
    <property type="entry name" value="PROTEIN S100-A1-RELATED"/>
    <property type="match status" value="1"/>
</dbReference>
<dbReference type="GO" id="GO:0070062">
    <property type="term" value="C:extracellular exosome"/>
    <property type="evidence" value="ECO:0007669"/>
    <property type="project" value="TreeGrafter"/>
</dbReference>
<dbReference type="GO" id="GO:0005509">
    <property type="term" value="F:calcium ion binding"/>
    <property type="evidence" value="ECO:0007669"/>
    <property type="project" value="InterPro"/>
</dbReference>
<dbReference type="GO" id="GO:0048306">
    <property type="term" value="F:calcium-dependent protein binding"/>
    <property type="evidence" value="ECO:0007669"/>
    <property type="project" value="TreeGrafter"/>
</dbReference>
<dbReference type="GO" id="GO:0043542">
    <property type="term" value="P:endothelial cell migration"/>
    <property type="evidence" value="ECO:0007669"/>
    <property type="project" value="TreeGrafter"/>
</dbReference>
<dbReference type="GO" id="GO:0005737">
    <property type="term" value="C:cytoplasm"/>
    <property type="evidence" value="ECO:0007669"/>
    <property type="project" value="TreeGrafter"/>
</dbReference>
<dbReference type="PROSITE" id="PS50222">
    <property type="entry name" value="EF_HAND_2"/>
    <property type="match status" value="1"/>
</dbReference>
<reference evidence="6" key="1">
    <citation type="submission" date="2024-04" db="EMBL/GenBank/DDBJ databases">
        <title>Salinicola lusitanus LLJ914,a marine bacterium isolated from the Okinawa Trough.</title>
        <authorList>
            <person name="Li J."/>
        </authorList>
    </citation>
    <scope>NUCLEOTIDE SEQUENCE [LARGE SCALE GENOMIC DNA]</scope>
</reference>
<feature type="domain" description="EF-hand" evidence="4">
    <location>
        <begin position="59"/>
        <end position="94"/>
    </location>
</feature>
<dbReference type="Pfam" id="PF01023">
    <property type="entry name" value="S_100"/>
    <property type="match status" value="1"/>
</dbReference>
<dbReference type="SMART" id="SM01394">
    <property type="entry name" value="S_100"/>
    <property type="match status" value="1"/>
</dbReference>
<dbReference type="InterPro" id="IPR013787">
    <property type="entry name" value="S100_Ca-bd_sub"/>
</dbReference>
<dbReference type="PANTHER" id="PTHR11639">
    <property type="entry name" value="S100 CALCIUM-BINDING PROTEIN"/>
    <property type="match status" value="1"/>
</dbReference>
<dbReference type="Gene3D" id="1.10.238.10">
    <property type="entry name" value="EF-hand"/>
    <property type="match status" value="1"/>
</dbReference>